<dbReference type="InterPro" id="IPR013325">
    <property type="entry name" value="RNA_pol_sigma_r2"/>
</dbReference>
<dbReference type="EMBL" id="QVQT01000004">
    <property type="protein sequence ID" value="RFU16331.1"/>
    <property type="molecule type" value="Genomic_DNA"/>
</dbReference>
<keyword evidence="4" id="KW-0804">Transcription</keyword>
<sequence>MLIKISRAKSPANKGIFRAPFRLNSGILRFRGDVVLMDDSPTSNDSFAWVTLNELSDEDLLLRLISGDHDALTVLFDRYNRLIYSVAIRILRDAGEAEDVVQTVFLNIFTDAANFDPLKGTLRVWLLQYAYHRSINRRRGLSAQGVYLWDELDGVNERSQAPEMELIRLCEQMLMRLKPMQRQVFELTYFEGWTAQEIASRQDRPAVNVRHDLYRGLARLRTALTMPVKNQMRDESATKERKKQIANARIL</sequence>
<dbReference type="SUPFAM" id="SSF88946">
    <property type="entry name" value="Sigma2 domain of RNA polymerase sigma factors"/>
    <property type="match status" value="1"/>
</dbReference>
<protein>
    <submittedName>
        <fullName evidence="7">Sigma-70 family RNA polymerase sigma factor</fullName>
    </submittedName>
</protein>
<evidence type="ECO:0000259" key="5">
    <source>
        <dbReference type="Pfam" id="PF04542"/>
    </source>
</evidence>
<dbReference type="Pfam" id="PF04542">
    <property type="entry name" value="Sigma70_r2"/>
    <property type="match status" value="1"/>
</dbReference>
<dbReference type="PANTHER" id="PTHR43133">
    <property type="entry name" value="RNA POLYMERASE ECF-TYPE SIGMA FACTO"/>
    <property type="match status" value="1"/>
</dbReference>
<feature type="domain" description="RNA polymerase sigma-70 region 2" evidence="5">
    <location>
        <begin position="75"/>
        <end position="140"/>
    </location>
</feature>
<evidence type="ECO:0000256" key="2">
    <source>
        <dbReference type="ARBA" id="ARBA00023015"/>
    </source>
</evidence>
<dbReference type="Gene3D" id="1.10.1740.10">
    <property type="match status" value="1"/>
</dbReference>
<organism evidence="7 8">
    <name type="scientific">Paracidobacterium acidisoli</name>
    <dbReference type="NCBI Taxonomy" id="2303751"/>
    <lineage>
        <taxon>Bacteria</taxon>
        <taxon>Pseudomonadati</taxon>
        <taxon>Acidobacteriota</taxon>
        <taxon>Terriglobia</taxon>
        <taxon>Terriglobales</taxon>
        <taxon>Acidobacteriaceae</taxon>
        <taxon>Paracidobacterium</taxon>
    </lineage>
</organism>
<evidence type="ECO:0000259" key="6">
    <source>
        <dbReference type="Pfam" id="PF08281"/>
    </source>
</evidence>
<dbReference type="NCBIfam" id="TIGR02937">
    <property type="entry name" value="sigma70-ECF"/>
    <property type="match status" value="1"/>
</dbReference>
<evidence type="ECO:0000256" key="3">
    <source>
        <dbReference type="ARBA" id="ARBA00023082"/>
    </source>
</evidence>
<dbReference type="InterPro" id="IPR013324">
    <property type="entry name" value="RNA_pol_sigma_r3/r4-like"/>
</dbReference>
<dbReference type="GO" id="GO:0006352">
    <property type="term" value="P:DNA-templated transcription initiation"/>
    <property type="evidence" value="ECO:0007669"/>
    <property type="project" value="InterPro"/>
</dbReference>
<dbReference type="GO" id="GO:0016987">
    <property type="term" value="F:sigma factor activity"/>
    <property type="evidence" value="ECO:0007669"/>
    <property type="project" value="UniProtKB-KW"/>
</dbReference>
<gene>
    <name evidence="7" type="ORF">D0Y96_13155</name>
</gene>
<dbReference type="InterPro" id="IPR007627">
    <property type="entry name" value="RNA_pol_sigma70_r2"/>
</dbReference>
<comment type="similarity">
    <text evidence="1">Belongs to the sigma-70 factor family. ECF subfamily.</text>
</comment>
<evidence type="ECO:0000256" key="4">
    <source>
        <dbReference type="ARBA" id="ARBA00023163"/>
    </source>
</evidence>
<evidence type="ECO:0000313" key="7">
    <source>
        <dbReference type="EMBL" id="RFU16331.1"/>
    </source>
</evidence>
<dbReference type="AlphaFoldDB" id="A0A372INL1"/>
<dbReference type="Pfam" id="PF08281">
    <property type="entry name" value="Sigma70_r4_2"/>
    <property type="match status" value="1"/>
</dbReference>
<dbReference type="InterPro" id="IPR039425">
    <property type="entry name" value="RNA_pol_sigma-70-like"/>
</dbReference>
<dbReference type="InterPro" id="IPR014284">
    <property type="entry name" value="RNA_pol_sigma-70_dom"/>
</dbReference>
<dbReference type="InterPro" id="IPR013249">
    <property type="entry name" value="RNA_pol_sigma70_r4_t2"/>
</dbReference>
<dbReference type="GO" id="GO:0003677">
    <property type="term" value="F:DNA binding"/>
    <property type="evidence" value="ECO:0007669"/>
    <property type="project" value="InterPro"/>
</dbReference>
<keyword evidence="2" id="KW-0805">Transcription regulation</keyword>
<reference evidence="7 8" key="1">
    <citation type="submission" date="2018-08" db="EMBL/GenBank/DDBJ databases">
        <title>Acidipila sp. 4G-K13, an acidobacterium isolated from forest soil.</title>
        <authorList>
            <person name="Gao Z.-H."/>
            <person name="Qiu L.-H."/>
        </authorList>
    </citation>
    <scope>NUCLEOTIDE SEQUENCE [LARGE SCALE GENOMIC DNA]</scope>
    <source>
        <strain evidence="7 8">4G-K13</strain>
    </source>
</reference>
<dbReference type="SUPFAM" id="SSF88659">
    <property type="entry name" value="Sigma3 and sigma4 domains of RNA polymerase sigma factors"/>
    <property type="match status" value="1"/>
</dbReference>
<dbReference type="Proteomes" id="UP000264702">
    <property type="component" value="Unassembled WGS sequence"/>
</dbReference>
<comment type="caution">
    <text evidence="7">The sequence shown here is derived from an EMBL/GenBank/DDBJ whole genome shotgun (WGS) entry which is preliminary data.</text>
</comment>
<evidence type="ECO:0000256" key="1">
    <source>
        <dbReference type="ARBA" id="ARBA00010641"/>
    </source>
</evidence>
<keyword evidence="3" id="KW-0731">Sigma factor</keyword>
<accession>A0A372INL1</accession>
<keyword evidence="8" id="KW-1185">Reference proteome</keyword>
<dbReference type="PANTHER" id="PTHR43133:SF62">
    <property type="entry name" value="RNA POLYMERASE SIGMA FACTOR SIGZ"/>
    <property type="match status" value="1"/>
</dbReference>
<feature type="domain" description="RNA polymerase sigma factor 70 region 4 type 2" evidence="6">
    <location>
        <begin position="171"/>
        <end position="220"/>
    </location>
</feature>
<evidence type="ECO:0000313" key="8">
    <source>
        <dbReference type="Proteomes" id="UP000264702"/>
    </source>
</evidence>
<dbReference type="InterPro" id="IPR036388">
    <property type="entry name" value="WH-like_DNA-bd_sf"/>
</dbReference>
<name>A0A372INL1_9BACT</name>
<dbReference type="Gene3D" id="1.10.10.10">
    <property type="entry name" value="Winged helix-like DNA-binding domain superfamily/Winged helix DNA-binding domain"/>
    <property type="match status" value="1"/>
</dbReference>
<proteinExistence type="inferred from homology"/>